<dbReference type="EMBL" id="QSII01000002">
    <property type="protein sequence ID" value="RHC89376.1"/>
    <property type="molecule type" value="Genomic_DNA"/>
</dbReference>
<name>A0A3R6HWN8_9BACT</name>
<gene>
    <name evidence="2" type="ORF">DW828_02130</name>
</gene>
<dbReference type="Pfam" id="PF02368">
    <property type="entry name" value="Big_2"/>
    <property type="match status" value="1"/>
</dbReference>
<dbReference type="Pfam" id="PF18657">
    <property type="entry name" value="YDG"/>
    <property type="match status" value="2"/>
</dbReference>
<accession>A0A3R6HWN8</accession>
<dbReference type="InterPro" id="IPR003343">
    <property type="entry name" value="Big_2"/>
</dbReference>
<evidence type="ECO:0000313" key="2">
    <source>
        <dbReference type="EMBL" id="RHC89376.1"/>
    </source>
</evidence>
<feature type="domain" description="BIG2" evidence="1">
    <location>
        <begin position="1975"/>
        <end position="2052"/>
    </location>
</feature>
<dbReference type="Gene3D" id="2.60.40.1080">
    <property type="match status" value="1"/>
</dbReference>
<dbReference type="SUPFAM" id="SSF49373">
    <property type="entry name" value="Invasin/intimin cell-adhesion fragments"/>
    <property type="match status" value="1"/>
</dbReference>
<comment type="caution">
    <text evidence="2">The sequence shown here is derived from an EMBL/GenBank/DDBJ whole genome shotgun (WGS) entry which is preliminary data.</text>
</comment>
<proteinExistence type="predicted"/>
<dbReference type="Proteomes" id="UP000286260">
    <property type="component" value="Unassembled WGS sequence"/>
</dbReference>
<evidence type="ECO:0000259" key="1">
    <source>
        <dbReference type="SMART" id="SM00635"/>
    </source>
</evidence>
<dbReference type="InterPro" id="IPR012334">
    <property type="entry name" value="Pectin_lyas_fold"/>
</dbReference>
<reference evidence="2 3" key="1">
    <citation type="submission" date="2018-08" db="EMBL/GenBank/DDBJ databases">
        <title>A genome reference for cultivated species of the human gut microbiota.</title>
        <authorList>
            <person name="Zou Y."/>
            <person name="Xue W."/>
            <person name="Luo G."/>
        </authorList>
    </citation>
    <scope>NUCLEOTIDE SEQUENCE [LARGE SCALE GENOMIC DNA]</scope>
    <source>
        <strain evidence="2 3">AM34-17</strain>
    </source>
</reference>
<organism evidence="2 3">
    <name type="scientific">Parabacteroides merdae</name>
    <dbReference type="NCBI Taxonomy" id="46503"/>
    <lineage>
        <taxon>Bacteria</taxon>
        <taxon>Pseudomonadati</taxon>
        <taxon>Bacteroidota</taxon>
        <taxon>Bacteroidia</taxon>
        <taxon>Bacteroidales</taxon>
        <taxon>Tannerellaceae</taxon>
        <taxon>Parabacteroides</taxon>
    </lineage>
</organism>
<dbReference type="InterPro" id="IPR006626">
    <property type="entry name" value="PbH1"/>
</dbReference>
<dbReference type="SMART" id="SM00635">
    <property type="entry name" value="BID_2"/>
    <property type="match status" value="1"/>
</dbReference>
<dbReference type="SUPFAM" id="SSF51126">
    <property type="entry name" value="Pectin lyase-like"/>
    <property type="match status" value="2"/>
</dbReference>
<sequence>MAITSVGWMQAQSITYYKTGSGSGGTGTEQDPIVKISLDEILGDANAKTESDSIVVSLSNGDYTAASGTFPITKSGISIIGTDSNKVVIKSPFDITLSEKGNISFSSLQIAATTATGRGLVDIKSSNTTVSFLDVKLNIEGAGTADGGSTTCFGIVSQLEVDNNTVNFVASHMYMSKGFQRGLCFRDGAGHTLNMENSKIDGPAGASGYSYVIGIGSWPRMTLVKDPVTYNIKNSVVDVNYYALFTNNQKASAVPVVINIEGSDITAWSALYLRGDQVQDAFPHTVKISDTRLNGRSYFNGPSDGFGTIVLDNCQKMDLTMDSKCRITATNKKIQSSVNTYMVVADIRNNTKGTWKIVPVDADTCLIQSNNDIYTPTLFTLASTAALTINGIENVKFQSEGGKPCITVYKQDGSLRNAASDITTLLTKISISDGDKVVFPEGSFTFPQKFVLDKSLTIEGAGKDKTTLTGTVQVTATYGTKVNFNNLHLSASSTDVHAIEVGTDKGNEAPDITITDCMIDNANNGVRLMGAGAKLTLKNTDITARYYGVSVRNEKQTVSIDGGTIKGWAAIMTSAGGLTTGDGTLASTGTSIDIKNATLKSATISNEGYGVIVLQEKYNGVTLAIDGSTLEATDENIGTNEAGVRALSALDIRSYGNKVTVKGSHLSSLYGENYYKLEGKTLHAAIINLGWHGSGDKSVLADNTIEITNSQLNGKIGENPVYSYRDKEEKVHDKLTINGKTYDPASGLICYGEQDLQSKLDHAIAGETILLPVGTYELSKQLTIKEAVILQGTITDKDSTILIAADDWSGSDGSSKHLVSIQANDVALKNLVIDGSKSLAEGSGSGINVYISTGVTLDNVISRNNKAAGLIVNGSTVSATNFCTSGNEWYGVNVDKGQEVTESPAFIIGSGCCFAEKVAIKSDAVDAPASYVVGNGWFKTKVTEGDKTFSVWVNGATGGLDFAITSVPASVIYGQPTLPLLTNVDSAYYKAGKVKITVDNEAVVKIEKDSLQILKPGKVNLTLAVGDTAVTQSLDVLKKTLTITGITATTRIYNGSKEVGLVTTDMKVDGLVGDHTSEGVITVPTIGEALSADAGVQPVTVTAALKDSYGDYYELAEITGVMDTIKKVKLIYKTATSDAIDFGKVSTKTFTAALADGTAFVNGEDASVLGGTLQFDCPATDVSLAGKYPIMPYGYTSNNYEIYYKADSLQVNAVAPKAEITAVTVNGVGDQASISVVGRILSNGGTPTDQLKATVIPKTGGSGPGTTVNVAKDGTFKTENIKLTAAMYTVELTVVANETLVSDTVTSGEVNLAAKLQNVNFTSVPARMTYGSTAGIAVASTEADAKLVYTITGEAIKFNSDSTEVEAVKAGEATVTITATKVEYVTAIAKQTIKVEPKLVTVKAVAKDKVYDGKLDAEVSFTAEGILEKDASLVTLNTTSVAGTFTDKNAGESAKTVILKGECSLNNNTGNYVLAQPANPTAKISKAKITSIFASNVKRSYKTTSLSYKLDAEGLVNGELITTPGLYTGTISVKEASGKYSIDMTGVTFRNYDYAGVQPIGGDVTIIKRIPTIVTYNTEGNAGAAGMVVDNGGWENLGTPEIADATETGKVFARLTYPDGIVTGNTIIKEKQAPAVTISLENVASASYYSRKSPMTKAVGSQLGYSEEKVLNITVSGTYTVESTTPSVITVYKKNDDKYYIKGTGVGTGAILVKVGDAVASKTIDVVPATLNVTVSGQNKEYDGTTTANIALLLDAAEGASLDLEGVSFNYTSKDAGNKSILPSKDIVLKGNNADNYELKAISLSGEISKRTLIVTSQISKYYDGTNTIDLTDYSATGLLTEETVPTVTATFTGDANVGLDKDIKLALKDNNSNYVLATEGNTAKGNISKSTLEATLPEKATDATNLKNNITYVVRESGETVKANAGVNQYVTVTGSNPFSVKATDNDNCVIIVNNTAVTKSDPVTPPSGGDGDENVTISLDATTKALPRLEEFVLEATVSPSGKTVTWSSSDPTIASVTADGNKVTVKGLKVGTATITAKIGDVTATCEVTVDFATGLEEALANTEVFGRKGNIYVNPIQSLQVTVVNMIGKIVYNARISSYARIPVTKGIYIVKLTNVGNTKVIKVNVY</sequence>
<dbReference type="InterPro" id="IPR041248">
    <property type="entry name" value="YDG"/>
</dbReference>
<protein>
    <recommendedName>
        <fullName evidence="1">BIG2 domain-containing protein</fullName>
    </recommendedName>
</protein>
<dbReference type="SMART" id="SM00710">
    <property type="entry name" value="PbH1"/>
    <property type="match status" value="8"/>
</dbReference>
<evidence type="ECO:0000313" key="3">
    <source>
        <dbReference type="Proteomes" id="UP000286260"/>
    </source>
</evidence>
<dbReference type="Gene3D" id="2.160.20.10">
    <property type="entry name" value="Single-stranded right-handed beta-helix, Pectin lyase-like"/>
    <property type="match status" value="2"/>
</dbReference>
<dbReference type="InterPro" id="IPR011050">
    <property type="entry name" value="Pectin_lyase_fold/virulence"/>
</dbReference>
<dbReference type="InterPro" id="IPR008964">
    <property type="entry name" value="Invasin/intimin_cell_adhesion"/>
</dbReference>